<feature type="region of interest" description="Disordered" evidence="1">
    <location>
        <begin position="81"/>
        <end position="107"/>
    </location>
</feature>
<dbReference type="AlphaFoldDB" id="A0ABD1XJZ4"/>
<feature type="region of interest" description="Disordered" evidence="1">
    <location>
        <begin position="1"/>
        <end position="46"/>
    </location>
</feature>
<protein>
    <submittedName>
        <fullName evidence="2">Uncharacterized protein</fullName>
    </submittedName>
</protein>
<reference evidence="2 3" key="1">
    <citation type="submission" date="2024-09" db="EMBL/GenBank/DDBJ databases">
        <title>Chromosome-scale assembly of Riccia fluitans.</title>
        <authorList>
            <person name="Paukszto L."/>
            <person name="Sawicki J."/>
            <person name="Karawczyk K."/>
            <person name="Piernik-Szablinska J."/>
            <person name="Szczecinska M."/>
            <person name="Mazdziarz M."/>
        </authorList>
    </citation>
    <scope>NUCLEOTIDE SEQUENCE [LARGE SCALE GENOMIC DNA]</scope>
    <source>
        <strain evidence="2">Rf_01</strain>
        <tissue evidence="2">Aerial parts of the thallus</tissue>
    </source>
</reference>
<dbReference type="Proteomes" id="UP001605036">
    <property type="component" value="Unassembled WGS sequence"/>
</dbReference>
<accession>A0ABD1XJZ4</accession>
<organism evidence="2 3">
    <name type="scientific">Riccia fluitans</name>
    <dbReference type="NCBI Taxonomy" id="41844"/>
    <lineage>
        <taxon>Eukaryota</taxon>
        <taxon>Viridiplantae</taxon>
        <taxon>Streptophyta</taxon>
        <taxon>Embryophyta</taxon>
        <taxon>Marchantiophyta</taxon>
        <taxon>Marchantiopsida</taxon>
        <taxon>Marchantiidae</taxon>
        <taxon>Marchantiales</taxon>
        <taxon>Ricciaceae</taxon>
        <taxon>Riccia</taxon>
    </lineage>
</organism>
<comment type="caution">
    <text evidence="2">The sequence shown here is derived from an EMBL/GenBank/DDBJ whole genome shotgun (WGS) entry which is preliminary data.</text>
</comment>
<proteinExistence type="predicted"/>
<evidence type="ECO:0000256" key="1">
    <source>
        <dbReference type="SAM" id="MobiDB-lite"/>
    </source>
</evidence>
<gene>
    <name evidence="2" type="ORF">R1flu_026804</name>
</gene>
<dbReference type="EMBL" id="JBHFFA010000008">
    <property type="protein sequence ID" value="KAL2608231.1"/>
    <property type="molecule type" value="Genomic_DNA"/>
</dbReference>
<name>A0ABD1XJZ4_9MARC</name>
<evidence type="ECO:0000313" key="3">
    <source>
        <dbReference type="Proteomes" id="UP001605036"/>
    </source>
</evidence>
<evidence type="ECO:0000313" key="2">
    <source>
        <dbReference type="EMBL" id="KAL2608231.1"/>
    </source>
</evidence>
<sequence length="107" mass="12015">MCRVAKADDNVTTINKVLPDTRDGPDRPPTNRNRTPAKDKSTTNGSIMTKIVRRVDRRKRLKAWPIERQWGTYEARADANIEGEPMTAISTTNGDMSGQTRRGMGNQ</sequence>
<keyword evidence="3" id="KW-1185">Reference proteome</keyword>
<feature type="compositionally biased region" description="Polar residues" evidence="1">
    <location>
        <begin position="88"/>
        <end position="107"/>
    </location>
</feature>